<name>T1CBI2_9ZZZZ</name>
<proteinExistence type="predicted"/>
<dbReference type="GO" id="GO:0003677">
    <property type="term" value="F:DNA binding"/>
    <property type="evidence" value="ECO:0007669"/>
    <property type="project" value="InterPro"/>
</dbReference>
<evidence type="ECO:0000259" key="1">
    <source>
        <dbReference type="PROSITE" id="PS50943"/>
    </source>
</evidence>
<dbReference type="InterPro" id="IPR039554">
    <property type="entry name" value="HigA2-like_HTH"/>
</dbReference>
<gene>
    <name evidence="2" type="ORF">B2A_02543</name>
</gene>
<dbReference type="SUPFAM" id="SSF47413">
    <property type="entry name" value="lambda repressor-like DNA-binding domains"/>
    <property type="match status" value="1"/>
</dbReference>
<sequence length="95" mass="10668">RAKMTPRQRARAEVQAKEMMAEMLLAEIRRSVGLTQQDLARSLGVTQPSLSKLEKQDDMQISTLRRLVEALGGRLEVVAHLPKGDIRISQFAQTL</sequence>
<reference evidence="2" key="1">
    <citation type="submission" date="2013-08" db="EMBL/GenBank/DDBJ databases">
        <authorList>
            <person name="Mendez C."/>
            <person name="Richter M."/>
            <person name="Ferrer M."/>
            <person name="Sanchez J."/>
        </authorList>
    </citation>
    <scope>NUCLEOTIDE SEQUENCE</scope>
</reference>
<dbReference type="Gene3D" id="1.10.260.40">
    <property type="entry name" value="lambda repressor-like DNA-binding domains"/>
    <property type="match status" value="1"/>
</dbReference>
<protein>
    <submittedName>
        <fullName evidence="2">XRE family transcriptional regulator</fullName>
    </submittedName>
</protein>
<evidence type="ECO:0000313" key="2">
    <source>
        <dbReference type="EMBL" id="EQD63074.1"/>
    </source>
</evidence>
<dbReference type="PROSITE" id="PS50943">
    <property type="entry name" value="HTH_CROC1"/>
    <property type="match status" value="1"/>
</dbReference>
<dbReference type="CDD" id="cd00093">
    <property type="entry name" value="HTH_XRE"/>
    <property type="match status" value="1"/>
</dbReference>
<dbReference type="InterPro" id="IPR001387">
    <property type="entry name" value="Cro/C1-type_HTH"/>
</dbReference>
<feature type="domain" description="HTH cro/C1-type" evidence="1">
    <location>
        <begin position="25"/>
        <end position="78"/>
    </location>
</feature>
<organism evidence="2">
    <name type="scientific">mine drainage metagenome</name>
    <dbReference type="NCBI Taxonomy" id="410659"/>
    <lineage>
        <taxon>unclassified sequences</taxon>
        <taxon>metagenomes</taxon>
        <taxon>ecological metagenomes</taxon>
    </lineage>
</organism>
<reference evidence="2" key="2">
    <citation type="journal article" date="2014" name="ISME J.">
        <title>Microbial stratification in low pH oxic and suboxic macroscopic growths along an acid mine drainage.</title>
        <authorList>
            <person name="Mendez-Garcia C."/>
            <person name="Mesa V."/>
            <person name="Sprenger R.R."/>
            <person name="Richter M."/>
            <person name="Diez M.S."/>
            <person name="Solano J."/>
            <person name="Bargiela R."/>
            <person name="Golyshina O.V."/>
            <person name="Manteca A."/>
            <person name="Ramos J.L."/>
            <person name="Gallego J.R."/>
            <person name="Llorente I."/>
            <person name="Martins Dos Santos V.A."/>
            <person name="Jensen O.N."/>
            <person name="Pelaez A.I."/>
            <person name="Sanchez J."/>
            <person name="Ferrer M."/>
        </authorList>
    </citation>
    <scope>NUCLEOTIDE SEQUENCE</scope>
</reference>
<dbReference type="AlphaFoldDB" id="T1CBI2"/>
<dbReference type="Pfam" id="PF13744">
    <property type="entry name" value="HTH_37"/>
    <property type="match status" value="1"/>
</dbReference>
<dbReference type="InterPro" id="IPR010982">
    <property type="entry name" value="Lambda_DNA-bd_dom_sf"/>
</dbReference>
<accession>T1CBI2</accession>
<dbReference type="SMART" id="SM00530">
    <property type="entry name" value="HTH_XRE"/>
    <property type="match status" value="1"/>
</dbReference>
<feature type="non-terminal residue" evidence="2">
    <location>
        <position position="1"/>
    </location>
</feature>
<dbReference type="EMBL" id="AUZZ01001732">
    <property type="protein sequence ID" value="EQD63074.1"/>
    <property type="molecule type" value="Genomic_DNA"/>
</dbReference>
<comment type="caution">
    <text evidence="2">The sequence shown here is derived from an EMBL/GenBank/DDBJ whole genome shotgun (WGS) entry which is preliminary data.</text>
</comment>